<accession>A0A9J6C7I4</accession>
<dbReference type="InterPro" id="IPR002999">
    <property type="entry name" value="Tudor"/>
</dbReference>
<evidence type="ECO:0000313" key="7">
    <source>
        <dbReference type="Proteomes" id="UP001107558"/>
    </source>
</evidence>
<dbReference type="OrthoDB" id="10023235at2759"/>
<dbReference type="EMBL" id="JADBJN010000002">
    <property type="protein sequence ID" value="KAG5677590.1"/>
    <property type="molecule type" value="Genomic_DNA"/>
</dbReference>
<proteinExistence type="predicted"/>
<dbReference type="Proteomes" id="UP001107558">
    <property type="component" value="Chromosome 2"/>
</dbReference>
<evidence type="ECO:0000256" key="4">
    <source>
        <dbReference type="PROSITE-ProRule" id="PRU00134"/>
    </source>
</evidence>
<gene>
    <name evidence="6" type="ORF">PVAND_007339</name>
</gene>
<dbReference type="Pfam" id="PF01753">
    <property type="entry name" value="zf-MYND"/>
    <property type="match status" value="1"/>
</dbReference>
<keyword evidence="1" id="KW-0479">Metal-binding</keyword>
<dbReference type="Gene3D" id="6.10.140.2220">
    <property type="match status" value="1"/>
</dbReference>
<name>A0A9J6C7I4_POLVA</name>
<protein>
    <recommendedName>
        <fullName evidence="5">MYND-type domain-containing protein</fullName>
    </recommendedName>
</protein>
<comment type="caution">
    <text evidence="6">The sequence shown here is derived from an EMBL/GenBank/DDBJ whole genome shotgun (WGS) entry which is preliminary data.</text>
</comment>
<dbReference type="Gene3D" id="2.30.30.140">
    <property type="match status" value="1"/>
</dbReference>
<dbReference type="SUPFAM" id="SSF144232">
    <property type="entry name" value="HIT/MYND zinc finger-like"/>
    <property type="match status" value="1"/>
</dbReference>
<keyword evidence="2 4" id="KW-0863">Zinc-finger</keyword>
<keyword evidence="3" id="KW-0862">Zinc</keyword>
<dbReference type="AlphaFoldDB" id="A0A9J6C7I4"/>
<dbReference type="PROSITE" id="PS50865">
    <property type="entry name" value="ZF_MYND_2"/>
    <property type="match status" value="1"/>
</dbReference>
<evidence type="ECO:0000259" key="5">
    <source>
        <dbReference type="PROSITE" id="PS50865"/>
    </source>
</evidence>
<sequence>MSAIEENLNNCAFCLKPSKYKCERCYEWYCSKECQDNDWYTHKFNCFTMPNLIEVHSEIFVETFGEENNTEIVDYIVEDNTQFNLNAKVQKVQQLSNTSDEEQTVEDENNNSNMFEFNHENEGSGNEDEIHNQQSFLTIVDSSQKEEYDDKEISTEKSFRQICDDEEEYVTAEDSEPIDILETKPKIEEKAKPLVLPKQQKENLVDQINETDKDKFGLVAAKSRIKNRPGPYQMKDIIYHKWPKTKNIRIKILSTIQPPNIMSFCENKPIINEFYEYLQQEIDLHVKNLKRINYHYLPKTNEIVIGKYKEKWYRACVIDPEEYGIIVQFIDCGILHVLKTNEVLPITEDLLFEVCARDFVVDNIPDELDEKQQEILNSREMMITNIYKDKRGIFHCNIFGF</sequence>
<keyword evidence="7" id="KW-1185">Reference proteome</keyword>
<evidence type="ECO:0000256" key="3">
    <source>
        <dbReference type="ARBA" id="ARBA00022833"/>
    </source>
</evidence>
<organism evidence="6 7">
    <name type="scientific">Polypedilum vanderplanki</name>
    <name type="common">Sleeping chironomid midge</name>
    <dbReference type="NCBI Taxonomy" id="319348"/>
    <lineage>
        <taxon>Eukaryota</taxon>
        <taxon>Metazoa</taxon>
        <taxon>Ecdysozoa</taxon>
        <taxon>Arthropoda</taxon>
        <taxon>Hexapoda</taxon>
        <taxon>Insecta</taxon>
        <taxon>Pterygota</taxon>
        <taxon>Neoptera</taxon>
        <taxon>Endopterygota</taxon>
        <taxon>Diptera</taxon>
        <taxon>Nematocera</taxon>
        <taxon>Chironomoidea</taxon>
        <taxon>Chironomidae</taxon>
        <taxon>Chironominae</taxon>
        <taxon>Polypedilum</taxon>
        <taxon>Polypedilum</taxon>
    </lineage>
</organism>
<evidence type="ECO:0000256" key="2">
    <source>
        <dbReference type="ARBA" id="ARBA00022771"/>
    </source>
</evidence>
<reference evidence="6" key="1">
    <citation type="submission" date="2021-03" db="EMBL/GenBank/DDBJ databases">
        <title>Chromosome level genome of the anhydrobiotic midge Polypedilum vanderplanki.</title>
        <authorList>
            <person name="Yoshida Y."/>
            <person name="Kikawada T."/>
            <person name="Gusev O."/>
        </authorList>
    </citation>
    <scope>NUCLEOTIDE SEQUENCE</scope>
    <source>
        <strain evidence="6">NIAS01</strain>
        <tissue evidence="6">Whole body or cell culture</tissue>
    </source>
</reference>
<dbReference type="Pfam" id="PF00567">
    <property type="entry name" value="TUDOR"/>
    <property type="match status" value="1"/>
</dbReference>
<evidence type="ECO:0000256" key="1">
    <source>
        <dbReference type="ARBA" id="ARBA00022723"/>
    </source>
</evidence>
<dbReference type="SUPFAM" id="SSF63748">
    <property type="entry name" value="Tudor/PWWP/MBT"/>
    <property type="match status" value="1"/>
</dbReference>
<feature type="domain" description="MYND-type" evidence="5">
    <location>
        <begin position="11"/>
        <end position="46"/>
    </location>
</feature>
<dbReference type="GO" id="GO:0008270">
    <property type="term" value="F:zinc ion binding"/>
    <property type="evidence" value="ECO:0007669"/>
    <property type="project" value="UniProtKB-KW"/>
</dbReference>
<evidence type="ECO:0000313" key="6">
    <source>
        <dbReference type="EMBL" id="KAG5677590.1"/>
    </source>
</evidence>
<dbReference type="InterPro" id="IPR002893">
    <property type="entry name" value="Znf_MYND"/>
</dbReference>